<proteinExistence type="inferred from homology"/>
<name>X1R9C3_9ZZZZ</name>
<feature type="non-terminal residue" evidence="4">
    <location>
        <position position="1"/>
    </location>
</feature>
<dbReference type="PANTHER" id="PTHR18968:SF13">
    <property type="entry name" value="ACETOLACTATE SYNTHASE CATALYTIC SUBUNIT, MITOCHONDRIAL"/>
    <property type="match status" value="1"/>
</dbReference>
<dbReference type="GO" id="GO:0005948">
    <property type="term" value="C:acetolactate synthase complex"/>
    <property type="evidence" value="ECO:0007669"/>
    <property type="project" value="TreeGrafter"/>
</dbReference>
<dbReference type="InterPro" id="IPR029035">
    <property type="entry name" value="DHS-like_NAD/FAD-binding_dom"/>
</dbReference>
<dbReference type="GO" id="GO:0009097">
    <property type="term" value="P:isoleucine biosynthetic process"/>
    <property type="evidence" value="ECO:0007669"/>
    <property type="project" value="TreeGrafter"/>
</dbReference>
<dbReference type="SUPFAM" id="SSF52467">
    <property type="entry name" value="DHS-like NAD/FAD-binding domain"/>
    <property type="match status" value="1"/>
</dbReference>
<dbReference type="EMBL" id="BARW01004074">
    <property type="protein sequence ID" value="GAI59750.1"/>
    <property type="molecule type" value="Genomic_DNA"/>
</dbReference>
<evidence type="ECO:0000313" key="4">
    <source>
        <dbReference type="EMBL" id="GAI59750.1"/>
    </source>
</evidence>
<protein>
    <recommendedName>
        <fullName evidence="5">Thiamine pyrophosphate enzyme central domain-containing protein</fullName>
    </recommendedName>
</protein>
<sequence>PTVMQRAFNHMMTGRMGPSVIDLPMDVQAASIDVEIPDPLERRASGKILGAPEQIKKVVELLKKAKRTVLLLGGGVVTANAYDEVKEVAEKLGAAVVVTMMGKDAFPNDHELFAWSTGSKGTTLGLKMTSTADVLLSVGCRFADETASSYRDGVSFSIPPTKLIQIDIDPHEIGKNYPVAVGVVGDAKACLRQIIEEFGDYARNYEKTDYFKELQEEKKKWFEFLDEHRDDSKVPVMISTVLREIRKFFDRDAIIITSSGNVQAQMIQELVFYEPKTCITAGGFSTMGYSVPAAIGAKLG</sequence>
<comment type="similarity">
    <text evidence="1">Belongs to the TPP enzyme family.</text>
</comment>
<dbReference type="AlphaFoldDB" id="X1R9C3"/>
<dbReference type="InterPro" id="IPR029061">
    <property type="entry name" value="THDP-binding"/>
</dbReference>
<dbReference type="Gene3D" id="3.40.50.1220">
    <property type="entry name" value="TPP-binding domain"/>
    <property type="match status" value="1"/>
</dbReference>
<evidence type="ECO:0000259" key="2">
    <source>
        <dbReference type="Pfam" id="PF00205"/>
    </source>
</evidence>
<feature type="non-terminal residue" evidence="4">
    <location>
        <position position="300"/>
    </location>
</feature>
<gene>
    <name evidence="4" type="ORF">S12H4_09838</name>
</gene>
<feature type="domain" description="Thiamine pyrophosphate enzyme central" evidence="2">
    <location>
        <begin position="55"/>
        <end position="194"/>
    </location>
</feature>
<dbReference type="Gene3D" id="3.40.50.970">
    <property type="match status" value="1"/>
</dbReference>
<dbReference type="GO" id="GO:0003984">
    <property type="term" value="F:acetolactate synthase activity"/>
    <property type="evidence" value="ECO:0007669"/>
    <property type="project" value="TreeGrafter"/>
</dbReference>
<feature type="domain" description="Thiamine pyrophosphate enzyme TPP-binding" evidence="3">
    <location>
        <begin position="260"/>
        <end position="299"/>
    </location>
</feature>
<comment type="caution">
    <text evidence="4">The sequence shown here is derived from an EMBL/GenBank/DDBJ whole genome shotgun (WGS) entry which is preliminary data.</text>
</comment>
<reference evidence="4" key="1">
    <citation type="journal article" date="2014" name="Front. Microbiol.">
        <title>High frequency of phylogenetically diverse reductive dehalogenase-homologous genes in deep subseafloor sedimentary metagenomes.</title>
        <authorList>
            <person name="Kawai M."/>
            <person name="Futagami T."/>
            <person name="Toyoda A."/>
            <person name="Takaki Y."/>
            <person name="Nishi S."/>
            <person name="Hori S."/>
            <person name="Arai W."/>
            <person name="Tsubouchi T."/>
            <person name="Morono Y."/>
            <person name="Uchiyama I."/>
            <person name="Ito T."/>
            <person name="Fujiyama A."/>
            <person name="Inagaki F."/>
            <person name="Takami H."/>
        </authorList>
    </citation>
    <scope>NUCLEOTIDE SEQUENCE</scope>
    <source>
        <strain evidence="4">Expedition CK06-06</strain>
    </source>
</reference>
<accession>X1R9C3</accession>
<dbReference type="GO" id="GO:0009099">
    <property type="term" value="P:L-valine biosynthetic process"/>
    <property type="evidence" value="ECO:0007669"/>
    <property type="project" value="TreeGrafter"/>
</dbReference>
<dbReference type="GO" id="GO:0000287">
    <property type="term" value="F:magnesium ion binding"/>
    <property type="evidence" value="ECO:0007669"/>
    <property type="project" value="InterPro"/>
</dbReference>
<dbReference type="GO" id="GO:0030976">
    <property type="term" value="F:thiamine pyrophosphate binding"/>
    <property type="evidence" value="ECO:0007669"/>
    <property type="project" value="InterPro"/>
</dbReference>
<dbReference type="SUPFAM" id="SSF52518">
    <property type="entry name" value="Thiamin diphosphate-binding fold (THDP-binding)"/>
    <property type="match status" value="2"/>
</dbReference>
<dbReference type="GO" id="GO:0050660">
    <property type="term" value="F:flavin adenine dinucleotide binding"/>
    <property type="evidence" value="ECO:0007669"/>
    <property type="project" value="TreeGrafter"/>
</dbReference>
<evidence type="ECO:0000256" key="1">
    <source>
        <dbReference type="ARBA" id="ARBA00007812"/>
    </source>
</evidence>
<dbReference type="InterPro" id="IPR045229">
    <property type="entry name" value="TPP_enz"/>
</dbReference>
<evidence type="ECO:0008006" key="5">
    <source>
        <dbReference type="Google" id="ProtNLM"/>
    </source>
</evidence>
<dbReference type="Pfam" id="PF02775">
    <property type="entry name" value="TPP_enzyme_C"/>
    <property type="match status" value="1"/>
</dbReference>
<organism evidence="4">
    <name type="scientific">marine sediment metagenome</name>
    <dbReference type="NCBI Taxonomy" id="412755"/>
    <lineage>
        <taxon>unclassified sequences</taxon>
        <taxon>metagenomes</taxon>
        <taxon>ecological metagenomes</taxon>
    </lineage>
</organism>
<dbReference type="InterPro" id="IPR011766">
    <property type="entry name" value="TPP_enzyme_TPP-bd"/>
</dbReference>
<dbReference type="PANTHER" id="PTHR18968">
    <property type="entry name" value="THIAMINE PYROPHOSPHATE ENZYMES"/>
    <property type="match status" value="1"/>
</dbReference>
<evidence type="ECO:0000259" key="3">
    <source>
        <dbReference type="Pfam" id="PF02775"/>
    </source>
</evidence>
<dbReference type="Pfam" id="PF00205">
    <property type="entry name" value="TPP_enzyme_M"/>
    <property type="match status" value="1"/>
</dbReference>
<dbReference type="InterPro" id="IPR012000">
    <property type="entry name" value="Thiamin_PyroP_enz_cen_dom"/>
</dbReference>